<comment type="caution">
    <text evidence="11">The sequence shown here is derived from an EMBL/GenBank/DDBJ whole genome shotgun (WGS) entry which is preliminary data.</text>
</comment>
<evidence type="ECO:0000256" key="8">
    <source>
        <dbReference type="ARBA" id="ARBA00023228"/>
    </source>
</evidence>
<evidence type="ECO:0000256" key="6">
    <source>
        <dbReference type="ARBA" id="ARBA00022737"/>
    </source>
</evidence>
<evidence type="ECO:0000256" key="5">
    <source>
        <dbReference type="ARBA" id="ARBA00022574"/>
    </source>
</evidence>
<evidence type="ECO:0008006" key="13">
    <source>
        <dbReference type="Google" id="ProtNLM"/>
    </source>
</evidence>
<dbReference type="PROSITE" id="PS00678">
    <property type="entry name" value="WD_REPEATS_1"/>
    <property type="match status" value="1"/>
</dbReference>
<dbReference type="InterPro" id="IPR036322">
    <property type="entry name" value="WD40_repeat_dom_sf"/>
</dbReference>
<feature type="repeat" description="WD" evidence="10">
    <location>
        <begin position="8"/>
        <end position="49"/>
    </location>
</feature>
<dbReference type="SUPFAM" id="SSF50978">
    <property type="entry name" value="WD40 repeat-like"/>
    <property type="match status" value="1"/>
</dbReference>
<evidence type="ECO:0000256" key="1">
    <source>
        <dbReference type="ARBA" id="ARBA00004259"/>
    </source>
</evidence>
<evidence type="ECO:0000256" key="7">
    <source>
        <dbReference type="ARBA" id="ARBA00022927"/>
    </source>
</evidence>
<sequence length="365" mass="40131">MFVARGVTSGHKDLIHDVAFDFYGTRMATCSSDQTVRIWELHGEASTTANWSCTASWKAHSGSVWKVTWSNPEFGQVIATCSFDRSAAVWQEVVGKANVGGGASTTHWVRRTTLVDSRASVTDIKFAPHHLGLVLATCSGDGFVRIYEAPDIMNLTQWSLQYEIKVKMPLSCISWNPTYPRQFAPMIAVASDDSTQDVPKVMIYEYDENLRRWVHSESLKNICDPVNDISFAANLGRSYHLLGVAGKDLKVVSLEPQSDEEEDQGQRAHGIKVKTIAECCDHNSTVWRVAWNVTGTILASSGDDGCVRLWKGNYMGNWRCVTVLRSDGTLATDKLASAAAVSESIPDGGFLDQQFMKLGAIAGLK</sequence>
<dbReference type="EMBL" id="CAXLJM020000164">
    <property type="protein sequence ID" value="CAL8147114.1"/>
    <property type="molecule type" value="Genomic_DNA"/>
</dbReference>
<accession>A0ABP1S9A0</accession>
<evidence type="ECO:0000256" key="3">
    <source>
        <dbReference type="ARBA" id="ARBA00010102"/>
    </source>
</evidence>
<dbReference type="InterPro" id="IPR015943">
    <property type="entry name" value="WD40/YVTN_repeat-like_dom_sf"/>
</dbReference>
<keyword evidence="12" id="KW-1185">Reference proteome</keyword>
<dbReference type="SMART" id="SM00320">
    <property type="entry name" value="WD40"/>
    <property type="match status" value="5"/>
</dbReference>
<dbReference type="Pfam" id="PF00400">
    <property type="entry name" value="WD40"/>
    <property type="match status" value="4"/>
</dbReference>
<evidence type="ECO:0000256" key="2">
    <source>
        <dbReference type="ARBA" id="ARBA00004371"/>
    </source>
</evidence>
<comment type="similarity">
    <text evidence="3">Belongs to the WD repeat SEC13 family.</text>
</comment>
<evidence type="ECO:0000256" key="10">
    <source>
        <dbReference type="PROSITE-ProRule" id="PRU00221"/>
    </source>
</evidence>
<comment type="subcellular location">
    <subcellularLocation>
        <location evidence="2">Lysosome</location>
    </subcellularLocation>
    <subcellularLocation>
        <location evidence="1">Nucleus envelope</location>
    </subcellularLocation>
</comment>
<reference evidence="11 12" key="1">
    <citation type="submission" date="2024-08" db="EMBL/GenBank/DDBJ databases">
        <authorList>
            <person name="Cucini C."/>
            <person name="Frati F."/>
        </authorList>
    </citation>
    <scope>NUCLEOTIDE SEQUENCE [LARGE SCALE GENOMIC DNA]</scope>
</reference>
<dbReference type="PROSITE" id="PS50082">
    <property type="entry name" value="WD_REPEATS_2"/>
    <property type="match status" value="2"/>
</dbReference>
<dbReference type="PANTHER" id="PTHR11024:SF3">
    <property type="entry name" value="NUCLEOPORIN SEH1"/>
    <property type="match status" value="1"/>
</dbReference>
<keyword evidence="5 10" id="KW-0853">WD repeat</keyword>
<dbReference type="InterPro" id="IPR037363">
    <property type="entry name" value="Sec13/Seh1_fam"/>
</dbReference>
<evidence type="ECO:0000256" key="4">
    <source>
        <dbReference type="ARBA" id="ARBA00022448"/>
    </source>
</evidence>
<feature type="repeat" description="WD" evidence="10">
    <location>
        <begin position="279"/>
        <end position="311"/>
    </location>
</feature>
<proteinExistence type="inferred from homology"/>
<dbReference type="Proteomes" id="UP001642540">
    <property type="component" value="Unassembled WGS sequence"/>
</dbReference>
<keyword evidence="7" id="KW-0653">Protein transport</keyword>
<keyword evidence="8" id="KW-0458">Lysosome</keyword>
<keyword evidence="4" id="KW-0813">Transport</keyword>
<evidence type="ECO:0000313" key="11">
    <source>
        <dbReference type="EMBL" id="CAL8147114.1"/>
    </source>
</evidence>
<dbReference type="PROSITE" id="PS50294">
    <property type="entry name" value="WD_REPEATS_REGION"/>
    <property type="match status" value="2"/>
</dbReference>
<dbReference type="InterPro" id="IPR001680">
    <property type="entry name" value="WD40_rpt"/>
</dbReference>
<protein>
    <recommendedName>
        <fullName evidence="13">Nucleoporin SEH1</fullName>
    </recommendedName>
</protein>
<gene>
    <name evidence="11" type="ORF">ODALV1_LOCUS31040</name>
</gene>
<dbReference type="PANTHER" id="PTHR11024">
    <property type="entry name" value="NUCLEAR PORE COMPLEX PROTEIN SEC13 / SEH1 FAMILY MEMBER"/>
    <property type="match status" value="1"/>
</dbReference>
<keyword evidence="6" id="KW-0677">Repeat</keyword>
<keyword evidence="9" id="KW-0539">Nucleus</keyword>
<organism evidence="11 12">
    <name type="scientific">Orchesella dallaii</name>
    <dbReference type="NCBI Taxonomy" id="48710"/>
    <lineage>
        <taxon>Eukaryota</taxon>
        <taxon>Metazoa</taxon>
        <taxon>Ecdysozoa</taxon>
        <taxon>Arthropoda</taxon>
        <taxon>Hexapoda</taxon>
        <taxon>Collembola</taxon>
        <taxon>Entomobryomorpha</taxon>
        <taxon>Entomobryoidea</taxon>
        <taxon>Orchesellidae</taxon>
        <taxon>Orchesellinae</taxon>
        <taxon>Orchesella</taxon>
    </lineage>
</organism>
<evidence type="ECO:0000256" key="9">
    <source>
        <dbReference type="ARBA" id="ARBA00023242"/>
    </source>
</evidence>
<dbReference type="InterPro" id="IPR019775">
    <property type="entry name" value="WD40_repeat_CS"/>
</dbReference>
<dbReference type="Gene3D" id="2.130.10.10">
    <property type="entry name" value="YVTN repeat-like/Quinoprotein amine dehydrogenase"/>
    <property type="match status" value="1"/>
</dbReference>
<evidence type="ECO:0000313" key="12">
    <source>
        <dbReference type="Proteomes" id="UP001642540"/>
    </source>
</evidence>
<name>A0ABP1S9A0_9HEXA</name>